<gene>
    <name evidence="2" type="ORF">B1B_05848</name>
</gene>
<protein>
    <submittedName>
        <fullName evidence="2">Acetyl-CoA acetyltransferase</fullName>
    </submittedName>
</protein>
<name>T1BCY0_9ZZZZ</name>
<dbReference type="Gene3D" id="3.40.47.10">
    <property type="match status" value="1"/>
</dbReference>
<reference evidence="2" key="1">
    <citation type="submission" date="2013-08" db="EMBL/GenBank/DDBJ databases">
        <authorList>
            <person name="Mendez C."/>
            <person name="Richter M."/>
            <person name="Ferrer M."/>
            <person name="Sanchez J."/>
        </authorList>
    </citation>
    <scope>NUCLEOTIDE SEQUENCE</scope>
</reference>
<evidence type="ECO:0000256" key="1">
    <source>
        <dbReference type="SAM" id="MobiDB-lite"/>
    </source>
</evidence>
<dbReference type="PANTHER" id="PTHR42870">
    <property type="entry name" value="ACETYL-COA C-ACETYLTRANSFERASE"/>
    <property type="match status" value="1"/>
</dbReference>
<dbReference type="GO" id="GO:0016746">
    <property type="term" value="F:acyltransferase activity"/>
    <property type="evidence" value="ECO:0007669"/>
    <property type="project" value="InterPro"/>
</dbReference>
<evidence type="ECO:0000313" key="2">
    <source>
        <dbReference type="EMBL" id="EQD67687.1"/>
    </source>
</evidence>
<comment type="caution">
    <text evidence="2">The sequence shown here is derived from an EMBL/GenBank/DDBJ whole genome shotgun (WGS) entry which is preliminary data.</text>
</comment>
<dbReference type="SUPFAM" id="SSF53901">
    <property type="entry name" value="Thiolase-like"/>
    <property type="match status" value="1"/>
</dbReference>
<feature type="compositionally biased region" description="Low complexity" evidence="1">
    <location>
        <begin position="94"/>
        <end position="116"/>
    </location>
</feature>
<organism evidence="2">
    <name type="scientific">mine drainage metagenome</name>
    <dbReference type="NCBI Taxonomy" id="410659"/>
    <lineage>
        <taxon>unclassified sequences</taxon>
        <taxon>metagenomes</taxon>
        <taxon>ecological metagenomes</taxon>
    </lineage>
</organism>
<dbReference type="PANTHER" id="PTHR42870:SF6">
    <property type="entry name" value="ACETYL-COA C-ACYLTRANSFERASE"/>
    <property type="match status" value="1"/>
</dbReference>
<proteinExistence type="predicted"/>
<reference evidence="2" key="2">
    <citation type="journal article" date="2014" name="ISME J.">
        <title>Microbial stratification in low pH oxic and suboxic macroscopic growths along an acid mine drainage.</title>
        <authorList>
            <person name="Mendez-Garcia C."/>
            <person name="Mesa V."/>
            <person name="Sprenger R.R."/>
            <person name="Richter M."/>
            <person name="Diez M.S."/>
            <person name="Solano J."/>
            <person name="Bargiela R."/>
            <person name="Golyshina O.V."/>
            <person name="Manteca A."/>
            <person name="Ramos J.L."/>
            <person name="Gallego J.R."/>
            <person name="Llorente I."/>
            <person name="Martins Dos Santos V.A."/>
            <person name="Jensen O.N."/>
            <person name="Pelaez A.I."/>
            <person name="Sanchez J."/>
            <person name="Ferrer M."/>
        </authorList>
    </citation>
    <scope>NUCLEOTIDE SEQUENCE</scope>
</reference>
<dbReference type="AlphaFoldDB" id="T1BCY0"/>
<keyword evidence="2" id="KW-0808">Transferase</keyword>
<dbReference type="InterPro" id="IPR016039">
    <property type="entry name" value="Thiolase-like"/>
</dbReference>
<dbReference type="EMBL" id="AUZY01003709">
    <property type="protein sequence ID" value="EQD67687.1"/>
    <property type="molecule type" value="Genomic_DNA"/>
</dbReference>
<feature type="region of interest" description="Disordered" evidence="1">
    <location>
        <begin position="81"/>
        <end position="116"/>
    </location>
</feature>
<sequence>MREVAVLGIGMTRFGELWDRSFREIGIEAGLEALVDAKLSSKDLSALYLGSMASGPLLDQEHIAPLILDYAGLSGRHLPAIRVEGGAPRDPSRSTRGTSRSRAASTTTSWSAAPRN</sequence>
<accession>T1BCY0</accession>